<proteinExistence type="predicted"/>
<comment type="caution">
    <text evidence="5">The sequence shown here is derived from an EMBL/GenBank/DDBJ whole genome shotgun (WGS) entry which is preliminary data.</text>
</comment>
<dbReference type="EMBL" id="JAJMLW010000002">
    <property type="protein sequence ID" value="MCI2242129.1"/>
    <property type="molecule type" value="Genomic_DNA"/>
</dbReference>
<dbReference type="InterPro" id="IPR036291">
    <property type="entry name" value="NAD(P)-bd_dom_sf"/>
</dbReference>
<keyword evidence="6" id="KW-1185">Reference proteome</keyword>
<feature type="chain" id="PRO_5046112883" evidence="3">
    <location>
        <begin position="21"/>
        <end position="143"/>
    </location>
</feature>
<keyword evidence="1" id="KW-0633">Potassium transport</keyword>
<evidence type="ECO:0000256" key="1">
    <source>
        <dbReference type="ARBA" id="ARBA00022538"/>
    </source>
</evidence>
<gene>
    <name evidence="5" type="ORF">LPT13_07170</name>
</gene>
<dbReference type="SUPFAM" id="SSF51735">
    <property type="entry name" value="NAD(P)-binding Rossmann-fold domains"/>
    <property type="match status" value="1"/>
</dbReference>
<evidence type="ECO:0000313" key="6">
    <source>
        <dbReference type="Proteomes" id="UP001430755"/>
    </source>
</evidence>
<organism evidence="5 6">
    <name type="scientific">Adlercreutzia faecimuris</name>
    <dbReference type="NCBI Taxonomy" id="2897341"/>
    <lineage>
        <taxon>Bacteria</taxon>
        <taxon>Bacillati</taxon>
        <taxon>Actinomycetota</taxon>
        <taxon>Coriobacteriia</taxon>
        <taxon>Eggerthellales</taxon>
        <taxon>Eggerthellaceae</taxon>
        <taxon>Adlercreutzia</taxon>
    </lineage>
</organism>
<feature type="signal peptide" evidence="3">
    <location>
        <begin position="1"/>
        <end position="20"/>
    </location>
</feature>
<dbReference type="InterPro" id="IPR050721">
    <property type="entry name" value="Trk_Ktr_HKT_K-transport"/>
</dbReference>
<reference evidence="5" key="1">
    <citation type="submission" date="2021-11" db="EMBL/GenBank/DDBJ databases">
        <title>A Novel Adlercreutzia Species, isolated from a Allomyrina dichotoma larva feces.</title>
        <authorList>
            <person name="Suh M.K."/>
        </authorList>
    </citation>
    <scope>NUCLEOTIDE SEQUENCE</scope>
    <source>
        <strain evidence="5">JBNU-10</strain>
    </source>
</reference>
<feature type="domain" description="RCK N-terminal" evidence="4">
    <location>
        <begin position="4"/>
        <end position="121"/>
    </location>
</feature>
<dbReference type="PANTHER" id="PTHR43833:SF8">
    <property type="entry name" value="TRK SYSTEM POTASSIUM UPTAKE PROTEIN TRKA"/>
    <property type="match status" value="1"/>
</dbReference>
<protein>
    <submittedName>
        <fullName evidence="5">NAD-binding protein</fullName>
    </submittedName>
</protein>
<evidence type="ECO:0000256" key="2">
    <source>
        <dbReference type="ARBA" id="ARBA00022958"/>
    </source>
</evidence>
<dbReference type="InterPro" id="IPR006036">
    <property type="entry name" value="K_uptake_TrkA"/>
</dbReference>
<dbReference type="Gene3D" id="3.40.50.720">
    <property type="entry name" value="NAD(P)-binding Rossmann-like Domain"/>
    <property type="match status" value="1"/>
</dbReference>
<dbReference type="Pfam" id="PF02254">
    <property type="entry name" value="TrkA_N"/>
    <property type="match status" value="1"/>
</dbReference>
<dbReference type="PROSITE" id="PS51201">
    <property type="entry name" value="RCK_N"/>
    <property type="match status" value="1"/>
</dbReference>
<dbReference type="InterPro" id="IPR003148">
    <property type="entry name" value="RCK_N"/>
</dbReference>
<dbReference type="RefSeq" id="WP_242165043.1">
    <property type="nucleotide sequence ID" value="NZ_JAJMLW010000002.1"/>
</dbReference>
<keyword evidence="2" id="KW-0630">Potassium</keyword>
<evidence type="ECO:0000256" key="3">
    <source>
        <dbReference type="SAM" id="SignalP"/>
    </source>
</evidence>
<dbReference type="Proteomes" id="UP001430755">
    <property type="component" value="Unassembled WGS sequence"/>
</dbReference>
<dbReference type="PANTHER" id="PTHR43833">
    <property type="entry name" value="POTASSIUM CHANNEL PROTEIN 2-RELATED-RELATED"/>
    <property type="match status" value="1"/>
</dbReference>
<name>A0ABS9WH04_9ACTN</name>
<evidence type="ECO:0000259" key="4">
    <source>
        <dbReference type="PROSITE" id="PS51201"/>
    </source>
</evidence>
<keyword evidence="3" id="KW-0732">Signal</keyword>
<keyword evidence="1" id="KW-0406">Ion transport</keyword>
<sequence>MARRARVIVVGCSAFGAAVARSLSASGSDVIVVDMREDAFDRLGDDFDGETVTGDGSSASVLRECGAERATHLVVATGRDTVNLLVAELASEVLGVRQVLPVVDDDSLVEILEQRGIDPICPHRICEEEFFQITGLPRAEGER</sequence>
<evidence type="ECO:0000313" key="5">
    <source>
        <dbReference type="EMBL" id="MCI2242129.1"/>
    </source>
</evidence>
<dbReference type="PRINTS" id="PR00335">
    <property type="entry name" value="KUPTAKETRKA"/>
</dbReference>
<accession>A0ABS9WH04</accession>
<keyword evidence="1" id="KW-0813">Transport</keyword>